<dbReference type="InterPro" id="IPR038765">
    <property type="entry name" value="Papain-like_cys_pep_sf"/>
</dbReference>
<feature type="domain" description="Peptidase C1A papain C-terminal" evidence="4">
    <location>
        <begin position="137"/>
        <end position="362"/>
    </location>
</feature>
<dbReference type="FunFam" id="3.90.70.10:FF:000332">
    <property type="entry name" value="Cathepsin L1"/>
    <property type="match status" value="1"/>
</dbReference>
<dbReference type="InterPro" id="IPR013128">
    <property type="entry name" value="Peptidase_C1A"/>
</dbReference>
<dbReference type="EMBL" id="JALJOQ010000088">
    <property type="protein sequence ID" value="KAK9799754.1"/>
    <property type="molecule type" value="Genomic_DNA"/>
</dbReference>
<protein>
    <submittedName>
        <fullName evidence="6">Uncharacterized protein</fullName>
    </submittedName>
</protein>
<dbReference type="InterPro" id="IPR000668">
    <property type="entry name" value="Peptidase_C1A_C"/>
</dbReference>
<dbReference type="Gene3D" id="3.90.70.10">
    <property type="entry name" value="Cysteine proteinases"/>
    <property type="match status" value="1"/>
</dbReference>
<comment type="similarity">
    <text evidence="1">Belongs to the peptidase C1 family.</text>
</comment>
<reference evidence="6 7" key="1">
    <citation type="journal article" date="2024" name="Nat. Commun.">
        <title>Phylogenomics reveals the evolutionary origins of lichenization in chlorophyte algae.</title>
        <authorList>
            <person name="Puginier C."/>
            <person name="Libourel C."/>
            <person name="Otte J."/>
            <person name="Skaloud P."/>
            <person name="Haon M."/>
            <person name="Grisel S."/>
            <person name="Petersen M."/>
            <person name="Berrin J.G."/>
            <person name="Delaux P.M."/>
            <person name="Dal Grande F."/>
            <person name="Keller J."/>
        </authorList>
    </citation>
    <scope>NUCLEOTIDE SEQUENCE [LARGE SCALE GENOMIC DNA]</scope>
    <source>
        <strain evidence="6 7">SAG 2036</strain>
    </source>
</reference>
<evidence type="ECO:0000256" key="1">
    <source>
        <dbReference type="ARBA" id="ARBA00008455"/>
    </source>
</evidence>
<evidence type="ECO:0000256" key="3">
    <source>
        <dbReference type="SAM" id="MobiDB-lite"/>
    </source>
</evidence>
<dbReference type="InterPro" id="IPR025660">
    <property type="entry name" value="Pept_his_AS"/>
</dbReference>
<keyword evidence="7" id="KW-1185">Reference proteome</keyword>
<dbReference type="GO" id="GO:0006508">
    <property type="term" value="P:proteolysis"/>
    <property type="evidence" value="ECO:0007669"/>
    <property type="project" value="InterPro"/>
</dbReference>
<dbReference type="SMART" id="SM00848">
    <property type="entry name" value="Inhibitor_I29"/>
    <property type="match status" value="1"/>
</dbReference>
<evidence type="ECO:0000313" key="6">
    <source>
        <dbReference type="EMBL" id="KAK9799754.1"/>
    </source>
</evidence>
<dbReference type="GO" id="GO:0008234">
    <property type="term" value="F:cysteine-type peptidase activity"/>
    <property type="evidence" value="ECO:0007669"/>
    <property type="project" value="InterPro"/>
</dbReference>
<dbReference type="AlphaFoldDB" id="A0AAW1NWD0"/>
<gene>
    <name evidence="6" type="ORF">WJX73_010701</name>
</gene>
<comment type="caution">
    <text evidence="6">The sequence shown here is derived from an EMBL/GenBank/DDBJ whole genome shotgun (WGS) entry which is preliminary data.</text>
</comment>
<accession>A0AAW1NWD0</accession>
<dbReference type="InterPro" id="IPR013201">
    <property type="entry name" value="Prot_inhib_I29"/>
</dbReference>
<dbReference type="Proteomes" id="UP001465755">
    <property type="component" value="Unassembled WGS sequence"/>
</dbReference>
<proteinExistence type="inferred from homology"/>
<dbReference type="SUPFAM" id="SSF54001">
    <property type="entry name" value="Cysteine proteinases"/>
    <property type="match status" value="1"/>
</dbReference>
<dbReference type="PROSITE" id="PS00639">
    <property type="entry name" value="THIOL_PROTEASE_HIS"/>
    <property type="match status" value="1"/>
</dbReference>
<evidence type="ECO:0000259" key="5">
    <source>
        <dbReference type="SMART" id="SM00848"/>
    </source>
</evidence>
<dbReference type="InterPro" id="IPR039417">
    <property type="entry name" value="Peptidase_C1A_papain-like"/>
</dbReference>
<dbReference type="PANTHER" id="PTHR12411">
    <property type="entry name" value="CYSTEINE PROTEASE FAMILY C1-RELATED"/>
    <property type="match status" value="1"/>
</dbReference>
<keyword evidence="2" id="KW-1015">Disulfide bond</keyword>
<feature type="region of interest" description="Disordered" evidence="3">
    <location>
        <begin position="1"/>
        <end position="22"/>
    </location>
</feature>
<evidence type="ECO:0000313" key="7">
    <source>
        <dbReference type="Proteomes" id="UP001465755"/>
    </source>
</evidence>
<evidence type="ECO:0000259" key="4">
    <source>
        <dbReference type="SMART" id="SM00645"/>
    </source>
</evidence>
<dbReference type="PRINTS" id="PR00705">
    <property type="entry name" value="PAPAIN"/>
</dbReference>
<feature type="domain" description="Cathepsin propeptide inhibitor" evidence="5">
    <location>
        <begin position="55"/>
        <end position="106"/>
    </location>
</feature>
<dbReference type="CDD" id="cd02248">
    <property type="entry name" value="Peptidase_C1A"/>
    <property type="match status" value="1"/>
</dbReference>
<sequence length="400" mass="44649">MSARQQTSPKLEAVGKAQNTTRACSLRTSTAGTASALPHLTVDVNLAQSDPRAVFTRWTQHFKRSYEHNEFEQRLDNWYNNLQEFIKRQESTAHLNGLADMTDEELKQAYLGQHARSKEMLRNAQHQLYRYRFVQPLPEVDWRKQGVVGPIKNQHVNGSKCGCCWAFATIGVVESINAMATGEMVSLSEQQLLDCDHSGPYHDEGCSGGDFDGGMAYIIENGIDTEQDYPYKAADGSCDRRKERHIVVTIDAIEDVPPRNETALMQGVSMHPIGVAVCVGPYIKEWRAYTGGILHLPSNCDDPLDHAMVVVGYGVDEETNEPFWLLKNGWGDQWGENGFLRIPRGLNGTGSIGLLTQPGYPLKISPNPRLDKVGEGRAASWDDWVEVLGHRAALADRRRV</sequence>
<dbReference type="Pfam" id="PF00112">
    <property type="entry name" value="Peptidase_C1"/>
    <property type="match status" value="1"/>
</dbReference>
<dbReference type="Pfam" id="PF08246">
    <property type="entry name" value="Inhibitor_I29"/>
    <property type="match status" value="1"/>
</dbReference>
<name>A0AAW1NWD0_9CHLO</name>
<organism evidence="6 7">
    <name type="scientific">Symbiochloris irregularis</name>
    <dbReference type="NCBI Taxonomy" id="706552"/>
    <lineage>
        <taxon>Eukaryota</taxon>
        <taxon>Viridiplantae</taxon>
        <taxon>Chlorophyta</taxon>
        <taxon>core chlorophytes</taxon>
        <taxon>Trebouxiophyceae</taxon>
        <taxon>Trebouxiales</taxon>
        <taxon>Trebouxiaceae</taxon>
        <taxon>Symbiochloris</taxon>
    </lineage>
</organism>
<dbReference type="SMART" id="SM00645">
    <property type="entry name" value="Pept_C1"/>
    <property type="match status" value="1"/>
</dbReference>
<evidence type="ECO:0000256" key="2">
    <source>
        <dbReference type="ARBA" id="ARBA00023157"/>
    </source>
</evidence>